<dbReference type="SUPFAM" id="SSF55608">
    <property type="entry name" value="Homing endonucleases"/>
    <property type="match status" value="2"/>
</dbReference>
<geneLocation type="mitochondrion" evidence="2"/>
<keyword evidence="2" id="KW-0496">Mitochondrion</keyword>
<dbReference type="RefSeq" id="NP_689388.1">
    <property type="nucleotide sequence ID" value="NC_004118.1"/>
</dbReference>
<dbReference type="Gene3D" id="3.10.28.10">
    <property type="entry name" value="Homing endonucleases"/>
    <property type="match status" value="1"/>
</dbReference>
<sequence>MGKIQKIVLEAKGLSAGNQKFFLISDHAPKHRKPKSQTEFAYFLAGLLEGAGCFTENRLEIKFQKSNLSNAFFVKKMIGFGQVQNNKYILYHKIGLRKVITLLNGKMSTDSLLSNHYLAGFTDATGYFYIRITTSKKIILEYNLKFTSKNLTIIKKIQQVFGGSIWVAAQHNKVKQSYLLANCSIPKEDELLLCAKNDTPANRIYEYSSNEAYRIINYFDRFHCNSPSKLVGFFKWRKVYRILQRNEHLTLKGFDKVLRIKRMEYND</sequence>
<dbReference type="EMBL" id="AF494279">
    <property type="protein sequence ID" value="AAM96641.1"/>
    <property type="molecule type" value="Genomic_DNA"/>
</dbReference>
<dbReference type="PANTHER" id="PTHR36181:SF3">
    <property type="entry name" value="INTRON-ENCODED DNA ENDONUCLEASE AI5 BETA"/>
    <property type="match status" value="1"/>
</dbReference>
<dbReference type="GeneID" id="860668"/>
<dbReference type="PANTHER" id="PTHR36181">
    <property type="entry name" value="INTRON-ENCODED ENDONUCLEASE AI3-RELATED"/>
    <property type="match status" value="1"/>
</dbReference>
<dbReference type="GO" id="GO:0005739">
    <property type="term" value="C:mitochondrion"/>
    <property type="evidence" value="ECO:0007669"/>
    <property type="project" value="UniProtKB-ARBA"/>
</dbReference>
<dbReference type="Pfam" id="PF00961">
    <property type="entry name" value="LAGLIDADG_1"/>
    <property type="match status" value="1"/>
</dbReference>
<dbReference type="AlphaFoldDB" id="Q8M1D3"/>
<feature type="domain" description="Homing endonuclease LAGLIDADG" evidence="1">
    <location>
        <begin position="118"/>
        <end position="173"/>
    </location>
</feature>
<dbReference type="InterPro" id="IPR004860">
    <property type="entry name" value="LAGLIDADG_dom"/>
</dbReference>
<accession>Q8M1D3</accession>
<dbReference type="InterPro" id="IPR027434">
    <property type="entry name" value="Homing_endonucl"/>
</dbReference>
<reference evidence="2" key="1">
    <citation type="journal article" date="2002" name="Proc. Natl. Acad. Sci. U.S.A.">
        <title>The chloroplast and mitochondrial genome sequences of the charophyte Chaetosphaeridium globosum: insights into the timing of the events that restructured organelle DNAs within the green algal lineage that led to land plants.</title>
        <authorList>
            <person name="Turmel M."/>
            <person name="Otis C."/>
            <person name="Lemieux C."/>
        </authorList>
    </citation>
    <scope>NUCLEOTIDE SEQUENCE</scope>
</reference>
<dbReference type="InterPro" id="IPR051289">
    <property type="entry name" value="LAGLIDADG_Endonuclease"/>
</dbReference>
<evidence type="ECO:0000259" key="1">
    <source>
        <dbReference type="Pfam" id="PF00961"/>
    </source>
</evidence>
<dbReference type="GO" id="GO:0004519">
    <property type="term" value="F:endonuclease activity"/>
    <property type="evidence" value="ECO:0007669"/>
    <property type="project" value="InterPro"/>
</dbReference>
<name>Q8M1D3_CHAGL</name>
<gene>
    <name evidence="2" type="primary">orf267</name>
</gene>
<evidence type="ECO:0000313" key="2">
    <source>
        <dbReference type="EMBL" id="AAM96641.1"/>
    </source>
</evidence>
<protein>
    <submittedName>
        <fullName evidence="2">Putative intron-encoded protein</fullName>
    </submittedName>
</protein>
<organism evidence="2">
    <name type="scientific">Chaetosphaeridium globosum</name>
    <name type="common">Charophycean green alga</name>
    <name type="synonym">Herposteiron globosum</name>
    <dbReference type="NCBI Taxonomy" id="96477"/>
    <lineage>
        <taxon>Eukaryota</taxon>
        <taxon>Viridiplantae</taxon>
        <taxon>Streptophyta</taxon>
        <taxon>Coleochaetophyceae</taxon>
        <taxon>Coleochaetales</taxon>
        <taxon>Chaetosphaeridiaceae</taxon>
        <taxon>Chaetosphaeridium</taxon>
    </lineage>
</organism>
<proteinExistence type="predicted"/>